<dbReference type="Proteomes" id="UP000250235">
    <property type="component" value="Unassembled WGS sequence"/>
</dbReference>
<dbReference type="EMBL" id="KQ986826">
    <property type="protein sequence ID" value="KZV58146.1"/>
    <property type="molecule type" value="Genomic_DNA"/>
</dbReference>
<reference evidence="1 2" key="1">
    <citation type="journal article" date="2015" name="Proc. Natl. Acad. Sci. U.S.A.">
        <title>The resurrection genome of Boea hygrometrica: A blueprint for survival of dehydration.</title>
        <authorList>
            <person name="Xiao L."/>
            <person name="Yang G."/>
            <person name="Zhang L."/>
            <person name="Yang X."/>
            <person name="Zhao S."/>
            <person name="Ji Z."/>
            <person name="Zhou Q."/>
            <person name="Hu M."/>
            <person name="Wang Y."/>
            <person name="Chen M."/>
            <person name="Xu Y."/>
            <person name="Jin H."/>
            <person name="Xiao X."/>
            <person name="Hu G."/>
            <person name="Bao F."/>
            <person name="Hu Y."/>
            <person name="Wan P."/>
            <person name="Li L."/>
            <person name="Deng X."/>
            <person name="Kuang T."/>
            <person name="Xiang C."/>
            <person name="Zhu J.K."/>
            <person name="Oliver M.J."/>
            <person name="He Y."/>
        </authorList>
    </citation>
    <scope>NUCLEOTIDE SEQUENCE [LARGE SCALE GENOMIC DNA]</scope>
    <source>
        <strain evidence="2">cv. XS01</strain>
    </source>
</reference>
<evidence type="ECO:0000313" key="1">
    <source>
        <dbReference type="EMBL" id="KZV58146.1"/>
    </source>
</evidence>
<dbReference type="AlphaFoldDB" id="A0A2Z7DJW9"/>
<protein>
    <submittedName>
        <fullName evidence="1">Uncharacterized protein</fullName>
    </submittedName>
</protein>
<accession>A0A2Z7DJW9</accession>
<evidence type="ECO:0000313" key="2">
    <source>
        <dbReference type="Proteomes" id="UP000250235"/>
    </source>
</evidence>
<proteinExistence type="predicted"/>
<keyword evidence="2" id="KW-1185">Reference proteome</keyword>
<sequence>MRSARTDSPRRIDRKGFSGEAAAAAIEERRGGYLLLGLGLECGVVVLSLEPQCKMTVLPLNSGKPRKHSDVLSMQMDSDLVIYRATLVRAFQVDTIYRVD</sequence>
<gene>
    <name evidence="1" type="ORF">F511_02739</name>
</gene>
<organism evidence="1 2">
    <name type="scientific">Dorcoceras hygrometricum</name>
    <dbReference type="NCBI Taxonomy" id="472368"/>
    <lineage>
        <taxon>Eukaryota</taxon>
        <taxon>Viridiplantae</taxon>
        <taxon>Streptophyta</taxon>
        <taxon>Embryophyta</taxon>
        <taxon>Tracheophyta</taxon>
        <taxon>Spermatophyta</taxon>
        <taxon>Magnoliopsida</taxon>
        <taxon>eudicotyledons</taxon>
        <taxon>Gunneridae</taxon>
        <taxon>Pentapetalae</taxon>
        <taxon>asterids</taxon>
        <taxon>lamiids</taxon>
        <taxon>Lamiales</taxon>
        <taxon>Gesneriaceae</taxon>
        <taxon>Didymocarpoideae</taxon>
        <taxon>Trichosporeae</taxon>
        <taxon>Loxocarpinae</taxon>
        <taxon>Dorcoceras</taxon>
    </lineage>
</organism>
<name>A0A2Z7DJW9_9LAMI</name>